<keyword evidence="5" id="KW-0813">Transport</keyword>
<dbReference type="InterPro" id="IPR005043">
    <property type="entry name" value="XPO2_C"/>
</dbReference>
<evidence type="ECO:0000256" key="6">
    <source>
        <dbReference type="ARBA" id="ARBA00022490"/>
    </source>
</evidence>
<dbReference type="EMBL" id="NCKV01000934">
    <property type="protein sequence ID" value="RWS29395.1"/>
    <property type="molecule type" value="Genomic_DNA"/>
</dbReference>
<dbReference type="GO" id="GO:0005635">
    <property type="term" value="C:nuclear envelope"/>
    <property type="evidence" value="ECO:0007669"/>
    <property type="project" value="TreeGrafter"/>
</dbReference>
<dbReference type="Gene3D" id="1.25.10.10">
    <property type="entry name" value="Leucine-rich Repeat Variant"/>
    <property type="match status" value="1"/>
</dbReference>
<comment type="similarity">
    <text evidence="3">Belongs to the XPO2/CSE1 family.</text>
</comment>
<sequence>MDVNVTAVMTSLQQSLSGDDNVRRPAEKYLISVETTRNYPILLLQLIDKQEVDFVIRIAASITFKNFVKRHWVVDEDGNDKISAEDRVTVKNLIIGLMLKSEEQIQRQLSDAVSIIGREDFPDKWPNLLNEMIAQMEASLRGGGDFRIINGILQTCHSLFKRYRHEFKSQQLWTEIKFVLDTFAKPFTDLFVATVELSKTHANNAMASKILYSSLVLCAKIFSSLNAQDLPEFFEDNMSVWMQNFLDLLSVSNKLLQTDDEEEAGLLEQLKSQICENIGMYAQKYHDEFAQYLAGFVNAVWSLLMSTGIEPKYDILVSSAIKFLSTVADRPQNESLFQAPGVLDSLCSKVIIPNMQFRQSDEEMFEDNPEEYIRRDIEGSDVDTRRRAACDLVKSLSRYFEAQITQVFSQYIETMLSSFASNPKEHWKSKDAAIYLVTAMSVKGSVTRFGTSQTSQLVNVVDFYRNFIKSDLENADLTYLPVLRADALKYIMTFRNQLPLNDVILPSLPMVIQNLSAPSVVVHTYACHTLERLFTMRDASQKDLPLIKMEHIQNFVTPLVQGLFGVLSIQGSSENEYAMKAIMRMFSLLQENVLPFLEDVMGRMINKLREISKNPSKPFFNHYLFESISVCIKIACRSNVQSVQAFESLLFPLFQEILTADVQEFMPYVFQVLSLMLEANQGGISDLYIQLFPFLLTPILWDRPANIHPLVRLLQAFIEKGAQQIVSSHQLTPLLGVFQKLNASKMNDHEGFYLLQSIIEHIDASSIDAYLKDIFLLLFTRLSTSKTTKFVKCLLVFLSLFAYKYGPQSLVSMIDKIQAKMF</sequence>
<dbReference type="GO" id="GO:0006606">
    <property type="term" value="P:protein import into nucleus"/>
    <property type="evidence" value="ECO:0007669"/>
    <property type="project" value="TreeGrafter"/>
</dbReference>
<dbReference type="InterPro" id="IPR011989">
    <property type="entry name" value="ARM-like"/>
</dbReference>
<dbReference type="FunFam" id="1.25.10.10:FF:000057">
    <property type="entry name" value="Exportin-2 isoform 1"/>
    <property type="match status" value="1"/>
</dbReference>
<dbReference type="InterPro" id="IPR016024">
    <property type="entry name" value="ARM-type_fold"/>
</dbReference>
<dbReference type="GO" id="GO:0006611">
    <property type="term" value="P:protein export from nucleus"/>
    <property type="evidence" value="ECO:0007669"/>
    <property type="project" value="TreeGrafter"/>
</dbReference>
<dbReference type="PROSITE" id="PS50166">
    <property type="entry name" value="IMPORTIN_B_NT"/>
    <property type="match status" value="1"/>
</dbReference>
<dbReference type="GO" id="GO:0005829">
    <property type="term" value="C:cytosol"/>
    <property type="evidence" value="ECO:0007669"/>
    <property type="project" value="TreeGrafter"/>
</dbReference>
<dbReference type="VEuPathDB" id="VectorBase:LDEU002642"/>
<dbReference type="SUPFAM" id="SSF48371">
    <property type="entry name" value="ARM repeat"/>
    <property type="match status" value="1"/>
</dbReference>
<evidence type="ECO:0000256" key="2">
    <source>
        <dbReference type="ARBA" id="ARBA00004496"/>
    </source>
</evidence>
<dbReference type="PANTHER" id="PTHR10997">
    <property type="entry name" value="IMPORTIN-7, 8, 11"/>
    <property type="match status" value="1"/>
</dbReference>
<comment type="caution">
    <text evidence="11">The sequence shown here is derived from an EMBL/GenBank/DDBJ whole genome shotgun (WGS) entry which is preliminary data.</text>
</comment>
<name>A0A443SPI0_9ACAR</name>
<dbReference type="Proteomes" id="UP000288716">
    <property type="component" value="Unassembled WGS sequence"/>
</dbReference>
<dbReference type="InterPro" id="IPR001494">
    <property type="entry name" value="Importin-beta_N"/>
</dbReference>
<evidence type="ECO:0000259" key="10">
    <source>
        <dbReference type="PROSITE" id="PS50166"/>
    </source>
</evidence>
<evidence type="ECO:0000256" key="5">
    <source>
        <dbReference type="ARBA" id="ARBA00022448"/>
    </source>
</evidence>
<evidence type="ECO:0000256" key="9">
    <source>
        <dbReference type="ARBA" id="ARBA00030693"/>
    </source>
</evidence>
<evidence type="ECO:0000313" key="12">
    <source>
        <dbReference type="Proteomes" id="UP000288716"/>
    </source>
</evidence>
<feature type="non-terminal residue" evidence="11">
    <location>
        <position position="822"/>
    </location>
</feature>
<reference evidence="11 12" key="1">
    <citation type="journal article" date="2018" name="Gigascience">
        <title>Genomes of trombidid mites reveal novel predicted allergens and laterally-transferred genes associated with secondary metabolism.</title>
        <authorList>
            <person name="Dong X."/>
            <person name="Chaisiri K."/>
            <person name="Xia D."/>
            <person name="Armstrong S.D."/>
            <person name="Fang Y."/>
            <person name="Donnelly M.J."/>
            <person name="Kadowaki T."/>
            <person name="McGarry J.W."/>
            <person name="Darby A.C."/>
            <person name="Makepeace B.L."/>
        </authorList>
    </citation>
    <scope>NUCLEOTIDE SEQUENCE [LARGE SCALE GENOMIC DNA]</scope>
    <source>
        <strain evidence="11">UoL-UT</strain>
    </source>
</reference>
<keyword evidence="6" id="KW-0963">Cytoplasm</keyword>
<protein>
    <recommendedName>
        <fullName evidence="4">Exportin-2</fullName>
    </recommendedName>
    <alternativeName>
        <fullName evidence="9">Importin-alpha re-exporter</fullName>
    </alternativeName>
</protein>
<evidence type="ECO:0000313" key="11">
    <source>
        <dbReference type="EMBL" id="RWS29395.1"/>
    </source>
</evidence>
<organism evidence="11 12">
    <name type="scientific">Leptotrombidium deliense</name>
    <dbReference type="NCBI Taxonomy" id="299467"/>
    <lineage>
        <taxon>Eukaryota</taxon>
        <taxon>Metazoa</taxon>
        <taxon>Ecdysozoa</taxon>
        <taxon>Arthropoda</taxon>
        <taxon>Chelicerata</taxon>
        <taxon>Arachnida</taxon>
        <taxon>Acari</taxon>
        <taxon>Acariformes</taxon>
        <taxon>Trombidiformes</taxon>
        <taxon>Prostigmata</taxon>
        <taxon>Anystina</taxon>
        <taxon>Parasitengona</taxon>
        <taxon>Trombiculoidea</taxon>
        <taxon>Trombiculidae</taxon>
        <taxon>Leptotrombidium</taxon>
    </lineage>
</organism>
<dbReference type="Pfam" id="PF08506">
    <property type="entry name" value="Cse1"/>
    <property type="match status" value="1"/>
</dbReference>
<evidence type="ECO:0000256" key="7">
    <source>
        <dbReference type="ARBA" id="ARBA00022927"/>
    </source>
</evidence>
<keyword evidence="12" id="KW-1185">Reference proteome</keyword>
<dbReference type="GO" id="GO:0005049">
    <property type="term" value="F:nuclear export signal receptor activity"/>
    <property type="evidence" value="ECO:0007669"/>
    <property type="project" value="TreeGrafter"/>
</dbReference>
<evidence type="ECO:0000256" key="8">
    <source>
        <dbReference type="ARBA" id="ARBA00023242"/>
    </source>
</evidence>
<comment type="subcellular location">
    <subcellularLocation>
        <location evidence="2">Cytoplasm</location>
    </subcellularLocation>
    <subcellularLocation>
        <location evidence="1">Nucleus</location>
    </subcellularLocation>
</comment>
<keyword evidence="8" id="KW-0539">Nucleus</keyword>
<evidence type="ECO:0000256" key="3">
    <source>
        <dbReference type="ARBA" id="ARBA00008669"/>
    </source>
</evidence>
<accession>A0A443SPI0</accession>
<evidence type="ECO:0000256" key="4">
    <source>
        <dbReference type="ARBA" id="ARBA00018945"/>
    </source>
</evidence>
<feature type="domain" description="Importin N-terminal" evidence="10">
    <location>
        <begin position="26"/>
        <end position="100"/>
    </location>
</feature>
<dbReference type="PANTHER" id="PTHR10997:SF8">
    <property type="entry name" value="EXPORTIN-2"/>
    <property type="match status" value="1"/>
</dbReference>
<keyword evidence="7" id="KW-0653">Protein transport</keyword>
<proteinExistence type="inferred from homology"/>
<dbReference type="Pfam" id="PF03810">
    <property type="entry name" value="IBN_N"/>
    <property type="match status" value="1"/>
</dbReference>
<evidence type="ECO:0000256" key="1">
    <source>
        <dbReference type="ARBA" id="ARBA00004123"/>
    </source>
</evidence>
<dbReference type="STRING" id="299467.A0A443SPI0"/>
<dbReference type="SMART" id="SM00913">
    <property type="entry name" value="IBN_N"/>
    <property type="match status" value="1"/>
</dbReference>
<dbReference type="Pfam" id="PF03378">
    <property type="entry name" value="CAS_CSE1"/>
    <property type="match status" value="1"/>
</dbReference>
<dbReference type="OrthoDB" id="3268246at2759"/>
<dbReference type="InterPro" id="IPR013713">
    <property type="entry name" value="XPO2_central"/>
</dbReference>
<dbReference type="AlphaFoldDB" id="A0A443SPI0"/>
<gene>
    <name evidence="11" type="ORF">B4U80_07902</name>
</gene>
<dbReference type="GO" id="GO:0031267">
    <property type="term" value="F:small GTPase binding"/>
    <property type="evidence" value="ECO:0007669"/>
    <property type="project" value="InterPro"/>
</dbReference>